<evidence type="ECO:0000313" key="3">
    <source>
        <dbReference type="Proteomes" id="UP000092445"/>
    </source>
</evidence>
<name>A0A1A9ZSL6_GLOPL</name>
<feature type="region of interest" description="Disordered" evidence="1">
    <location>
        <begin position="1"/>
        <end position="21"/>
    </location>
</feature>
<sequence>MFVRKKHSPPYSETRPADSNSANLECASLARCLQTDKKGIVQKIKESGRRKGTYFLRFQALRGALKGTLSNNGGASTCSDVCVTPLTDLNRDSLHFENVKTCKFLEPGGQLT</sequence>
<dbReference type="VEuPathDB" id="VectorBase:GPAI023728"/>
<protein>
    <submittedName>
        <fullName evidence="2">Uncharacterized protein</fullName>
    </submittedName>
</protein>
<reference evidence="3" key="1">
    <citation type="submission" date="2014-03" db="EMBL/GenBank/DDBJ databases">
        <authorList>
            <person name="Aksoy S."/>
            <person name="Warren W."/>
            <person name="Wilson R.K."/>
        </authorList>
    </citation>
    <scope>NUCLEOTIDE SEQUENCE [LARGE SCALE GENOMIC DNA]</scope>
    <source>
        <strain evidence="3">IAEA</strain>
    </source>
</reference>
<proteinExistence type="predicted"/>
<dbReference type="EnsemblMetazoa" id="GPAI023728-RA">
    <property type="protein sequence ID" value="GPAI023728-PA"/>
    <property type="gene ID" value="GPAI023728"/>
</dbReference>
<accession>A0A1A9ZSL6</accession>
<evidence type="ECO:0000256" key="1">
    <source>
        <dbReference type="SAM" id="MobiDB-lite"/>
    </source>
</evidence>
<dbReference type="AlphaFoldDB" id="A0A1A9ZSL6"/>
<evidence type="ECO:0000313" key="2">
    <source>
        <dbReference type="EnsemblMetazoa" id="GPAI023728-PA"/>
    </source>
</evidence>
<keyword evidence="3" id="KW-1185">Reference proteome</keyword>
<organism evidence="2 3">
    <name type="scientific">Glossina pallidipes</name>
    <name type="common">Tsetse fly</name>
    <dbReference type="NCBI Taxonomy" id="7398"/>
    <lineage>
        <taxon>Eukaryota</taxon>
        <taxon>Metazoa</taxon>
        <taxon>Ecdysozoa</taxon>
        <taxon>Arthropoda</taxon>
        <taxon>Hexapoda</taxon>
        <taxon>Insecta</taxon>
        <taxon>Pterygota</taxon>
        <taxon>Neoptera</taxon>
        <taxon>Endopterygota</taxon>
        <taxon>Diptera</taxon>
        <taxon>Brachycera</taxon>
        <taxon>Muscomorpha</taxon>
        <taxon>Hippoboscoidea</taxon>
        <taxon>Glossinidae</taxon>
        <taxon>Glossina</taxon>
    </lineage>
</organism>
<reference evidence="2" key="2">
    <citation type="submission" date="2020-05" db="UniProtKB">
        <authorList>
            <consortium name="EnsemblMetazoa"/>
        </authorList>
    </citation>
    <scope>IDENTIFICATION</scope>
    <source>
        <strain evidence="2">IAEA</strain>
    </source>
</reference>
<dbReference type="Proteomes" id="UP000092445">
    <property type="component" value="Unassembled WGS sequence"/>
</dbReference>